<dbReference type="KEGG" id="nnu:104607872"/>
<feature type="repeat" description="ANK" evidence="7">
    <location>
        <begin position="174"/>
        <end position="206"/>
    </location>
</feature>
<dbReference type="Gene3D" id="1.25.40.20">
    <property type="entry name" value="Ankyrin repeat-containing domain"/>
    <property type="match status" value="1"/>
</dbReference>
<name>A0A1U8AYU3_NELNU</name>
<dbReference type="STRING" id="4432.A0A1U8AYU3"/>
<evidence type="ECO:0000256" key="5">
    <source>
        <dbReference type="ARBA" id="ARBA00023043"/>
    </source>
</evidence>
<organism evidence="10 11">
    <name type="scientific">Nelumbo nucifera</name>
    <name type="common">Sacred lotus</name>
    <dbReference type="NCBI Taxonomy" id="4432"/>
    <lineage>
        <taxon>Eukaryota</taxon>
        <taxon>Viridiplantae</taxon>
        <taxon>Streptophyta</taxon>
        <taxon>Embryophyta</taxon>
        <taxon>Tracheophyta</taxon>
        <taxon>Spermatophyta</taxon>
        <taxon>Magnoliopsida</taxon>
        <taxon>Proteales</taxon>
        <taxon>Nelumbonaceae</taxon>
        <taxon>Nelumbo</taxon>
    </lineage>
</organism>
<protein>
    <submittedName>
        <fullName evidence="11">Ankyrin repeat-containing protein NPR4-like</fullName>
    </submittedName>
</protein>
<feature type="transmembrane region" description="Helical" evidence="8">
    <location>
        <begin position="328"/>
        <end position="357"/>
    </location>
</feature>
<feature type="repeat" description="ANK" evidence="7">
    <location>
        <begin position="36"/>
        <end position="58"/>
    </location>
</feature>
<dbReference type="RefSeq" id="XP_010271931.1">
    <property type="nucleotide sequence ID" value="XM_010273629.1"/>
</dbReference>
<dbReference type="Proteomes" id="UP000189703">
    <property type="component" value="Unplaced"/>
</dbReference>
<dbReference type="PANTHER" id="PTHR24186:SF37">
    <property type="entry name" value="PGG DOMAIN-CONTAINING PROTEIN"/>
    <property type="match status" value="1"/>
</dbReference>
<dbReference type="PANTHER" id="PTHR24186">
    <property type="entry name" value="PROTEIN PHOSPHATASE 1 REGULATORY SUBUNIT"/>
    <property type="match status" value="1"/>
</dbReference>
<evidence type="ECO:0000256" key="8">
    <source>
        <dbReference type="SAM" id="Phobius"/>
    </source>
</evidence>
<dbReference type="OMA" id="NETAGIW"/>
<comment type="subcellular location">
    <subcellularLocation>
        <location evidence="1">Membrane</location>
        <topology evidence="1">Multi-pass membrane protein</topology>
    </subcellularLocation>
</comment>
<feature type="repeat" description="ANK" evidence="7">
    <location>
        <begin position="70"/>
        <end position="102"/>
    </location>
</feature>
<evidence type="ECO:0000256" key="7">
    <source>
        <dbReference type="PROSITE-ProRule" id="PRU00023"/>
    </source>
</evidence>
<dbReference type="Pfam" id="PF00023">
    <property type="entry name" value="Ank"/>
    <property type="match status" value="1"/>
</dbReference>
<evidence type="ECO:0000256" key="2">
    <source>
        <dbReference type="ARBA" id="ARBA00022692"/>
    </source>
</evidence>
<feature type="transmembrane region" description="Helical" evidence="8">
    <location>
        <begin position="220"/>
        <end position="239"/>
    </location>
</feature>
<proteinExistence type="predicted"/>
<dbReference type="GeneID" id="104607872"/>
<dbReference type="Pfam" id="PF12796">
    <property type="entry name" value="Ank_2"/>
    <property type="match status" value="2"/>
</dbReference>
<evidence type="ECO:0000256" key="1">
    <source>
        <dbReference type="ARBA" id="ARBA00004141"/>
    </source>
</evidence>
<feature type="repeat" description="ANK" evidence="7">
    <location>
        <begin position="138"/>
        <end position="170"/>
    </location>
</feature>
<reference evidence="11" key="1">
    <citation type="submission" date="2025-08" db="UniProtKB">
        <authorList>
            <consortium name="RefSeq"/>
        </authorList>
    </citation>
    <scope>IDENTIFICATION</scope>
</reference>
<evidence type="ECO:0000256" key="6">
    <source>
        <dbReference type="ARBA" id="ARBA00023136"/>
    </source>
</evidence>
<evidence type="ECO:0000313" key="11">
    <source>
        <dbReference type="RefSeq" id="XP_010271931.1"/>
    </source>
</evidence>
<accession>A0A1U8AYU3</accession>
<keyword evidence="4 8" id="KW-1133">Transmembrane helix</keyword>
<dbReference type="GO" id="GO:0016020">
    <property type="term" value="C:membrane"/>
    <property type="evidence" value="ECO:0007669"/>
    <property type="project" value="UniProtKB-SubCell"/>
</dbReference>
<feature type="repeat" description="ANK" evidence="7">
    <location>
        <begin position="104"/>
        <end position="126"/>
    </location>
</feature>
<dbReference type="AlphaFoldDB" id="A0A1U8AYU3"/>
<keyword evidence="3" id="KW-0677">Repeat</keyword>
<dbReference type="OrthoDB" id="7729168at2759"/>
<feature type="transmembrane region" description="Helical" evidence="8">
    <location>
        <begin position="377"/>
        <end position="402"/>
    </location>
</feature>
<sequence>MERRLREASLKGSVNSLIGLIKEDELILDRVIVDCSAETPLHIAAILGHVDFTRELLRLKPELVFELDSRRRTPLHLASAKGYTEIVKELVSVGADACSVRDRDGKTPLHLAAMKGRVDVLRELVRVRPEAARVRADHGQTILHLCVKHDRLEVLELLLSLVSDDEFVNSKDDSGNTILHIAVANKQVETVRYLHGRIASIDSKDIENKLRASRDGEIKISSLMVVASLIATVGFQVGVNPPGGVWQETKYFNETAGIWQQDEKDINFDLVYYDHVSKIRFAGMSVIADESPYEFRVILGSNTLGLLASMSIILLLRSGLPVKSRIFMWMLMVIMWVAISSMALTYAFAISYMTAVIEWFSTVVPLPKKVLVKDDISTYYITLWTVYGWFGLMALILFSHFVRLLLKYWKRRLYNVGPLLLRGPTKLIGMFKRRRMNGGVSI</sequence>
<gene>
    <name evidence="11" type="primary">LOC104607872</name>
</gene>
<dbReference type="eggNOG" id="KOG0504">
    <property type="taxonomic scope" value="Eukaryota"/>
</dbReference>
<keyword evidence="2 8" id="KW-0812">Transmembrane</keyword>
<feature type="domain" description="PGG" evidence="9">
    <location>
        <begin position="219"/>
        <end position="351"/>
    </location>
</feature>
<keyword evidence="6 8" id="KW-0472">Membrane</keyword>
<keyword evidence="5 7" id="KW-0040">ANK repeat</keyword>
<dbReference type="InterPro" id="IPR036770">
    <property type="entry name" value="Ankyrin_rpt-contain_sf"/>
</dbReference>
<dbReference type="InterPro" id="IPR002110">
    <property type="entry name" value="Ankyrin_rpt"/>
</dbReference>
<feature type="transmembrane region" description="Helical" evidence="8">
    <location>
        <begin position="295"/>
        <end position="316"/>
    </location>
</feature>
<evidence type="ECO:0000313" key="10">
    <source>
        <dbReference type="Proteomes" id="UP000189703"/>
    </source>
</evidence>
<dbReference type="SUPFAM" id="SSF48403">
    <property type="entry name" value="Ankyrin repeat"/>
    <property type="match status" value="1"/>
</dbReference>
<dbReference type="PROSITE" id="PS50297">
    <property type="entry name" value="ANK_REP_REGION"/>
    <property type="match status" value="4"/>
</dbReference>
<evidence type="ECO:0000256" key="3">
    <source>
        <dbReference type="ARBA" id="ARBA00022737"/>
    </source>
</evidence>
<evidence type="ECO:0000256" key="4">
    <source>
        <dbReference type="ARBA" id="ARBA00022989"/>
    </source>
</evidence>
<dbReference type="SMART" id="SM00248">
    <property type="entry name" value="ANK"/>
    <property type="match status" value="5"/>
</dbReference>
<dbReference type="Pfam" id="PF13962">
    <property type="entry name" value="PGG"/>
    <property type="match status" value="1"/>
</dbReference>
<dbReference type="InParanoid" id="A0A1U8AYU3"/>
<dbReference type="PROSITE" id="PS50088">
    <property type="entry name" value="ANK_REPEAT"/>
    <property type="match status" value="5"/>
</dbReference>
<evidence type="ECO:0000259" key="9">
    <source>
        <dbReference type="Pfam" id="PF13962"/>
    </source>
</evidence>
<dbReference type="InterPro" id="IPR026961">
    <property type="entry name" value="PGG_dom"/>
</dbReference>
<keyword evidence="10" id="KW-1185">Reference proteome</keyword>